<dbReference type="Proteomes" id="UP000607653">
    <property type="component" value="Unassembled WGS sequence"/>
</dbReference>
<comment type="caution">
    <text evidence="4">The sequence shown here is derived from an EMBL/GenBank/DDBJ whole genome shotgun (WGS) entry which is preliminary data.</text>
</comment>
<evidence type="ECO:0000256" key="2">
    <source>
        <dbReference type="SAM" id="SignalP"/>
    </source>
</evidence>
<protein>
    <recommendedName>
        <fullName evidence="3">Prolamin-like domain-containing protein</fullName>
    </recommendedName>
</protein>
<reference evidence="4 5" key="1">
    <citation type="journal article" date="2020" name="Mol. Biol. Evol.">
        <title>Distinct Expression and Methylation Patterns for Genes with Different Fates following a Single Whole-Genome Duplication in Flowering Plants.</title>
        <authorList>
            <person name="Shi T."/>
            <person name="Rahmani R.S."/>
            <person name="Gugger P.F."/>
            <person name="Wang M."/>
            <person name="Li H."/>
            <person name="Zhang Y."/>
            <person name="Li Z."/>
            <person name="Wang Q."/>
            <person name="Van de Peer Y."/>
            <person name="Marchal K."/>
            <person name="Chen J."/>
        </authorList>
    </citation>
    <scope>NUCLEOTIDE SEQUENCE [LARGE SCALE GENOMIC DNA]</scope>
    <source>
        <tissue evidence="4">Leaf</tissue>
    </source>
</reference>
<evidence type="ECO:0000313" key="4">
    <source>
        <dbReference type="EMBL" id="DAD37887.1"/>
    </source>
</evidence>
<keyword evidence="1 2" id="KW-0732">Signal</keyword>
<feature type="signal peptide" evidence="2">
    <location>
        <begin position="1"/>
        <end position="24"/>
    </location>
</feature>
<dbReference type="EMBL" id="DUZY01000004">
    <property type="protein sequence ID" value="DAD37887.1"/>
    <property type="molecule type" value="Genomic_DNA"/>
</dbReference>
<evidence type="ECO:0000256" key="1">
    <source>
        <dbReference type="ARBA" id="ARBA00022729"/>
    </source>
</evidence>
<dbReference type="InterPro" id="IPR008502">
    <property type="entry name" value="Prolamin-like"/>
</dbReference>
<feature type="chain" id="PRO_5032878773" description="Prolamin-like domain-containing protein" evidence="2">
    <location>
        <begin position="25"/>
        <end position="149"/>
    </location>
</feature>
<feature type="domain" description="Prolamin-like" evidence="3">
    <location>
        <begin position="77"/>
        <end position="131"/>
    </location>
</feature>
<dbReference type="AlphaFoldDB" id="A0A822YZD3"/>
<organism evidence="4 5">
    <name type="scientific">Nelumbo nucifera</name>
    <name type="common">Sacred lotus</name>
    <dbReference type="NCBI Taxonomy" id="4432"/>
    <lineage>
        <taxon>Eukaryota</taxon>
        <taxon>Viridiplantae</taxon>
        <taxon>Streptophyta</taxon>
        <taxon>Embryophyta</taxon>
        <taxon>Tracheophyta</taxon>
        <taxon>Spermatophyta</taxon>
        <taxon>Magnoliopsida</taxon>
        <taxon>Proteales</taxon>
        <taxon>Nelumbonaceae</taxon>
        <taxon>Nelumbo</taxon>
    </lineage>
</organism>
<accession>A0A822YZD3</accession>
<sequence length="149" mass="16004">MTSGVLQFLACIAVSIALNKNVEGNDTANGVGGYSVNEVDDGLQLPPFNPGSQPPSPYIPMLSPEYFAMAQRCLVGLDFMCLEEVMDSIGKNTFLLSDACCKQILGMGRKCWDDVVVPINRQFGPKLFNQCISVVAPSISPIPPGMESN</sequence>
<keyword evidence="5" id="KW-1185">Reference proteome</keyword>
<evidence type="ECO:0000313" key="5">
    <source>
        <dbReference type="Proteomes" id="UP000607653"/>
    </source>
</evidence>
<evidence type="ECO:0000259" key="3">
    <source>
        <dbReference type="Pfam" id="PF05617"/>
    </source>
</evidence>
<name>A0A822YZD3_NELNU</name>
<gene>
    <name evidence="4" type="ORF">HUJ06_008528</name>
</gene>
<proteinExistence type="predicted"/>
<dbReference type="Pfam" id="PF05617">
    <property type="entry name" value="Prolamin_like"/>
    <property type="match status" value="1"/>
</dbReference>